<organism evidence="2 3">
    <name type="scientific">Pleodorina starrii</name>
    <dbReference type="NCBI Taxonomy" id="330485"/>
    <lineage>
        <taxon>Eukaryota</taxon>
        <taxon>Viridiplantae</taxon>
        <taxon>Chlorophyta</taxon>
        <taxon>core chlorophytes</taxon>
        <taxon>Chlorophyceae</taxon>
        <taxon>CS clade</taxon>
        <taxon>Chlamydomonadales</taxon>
        <taxon>Volvocaceae</taxon>
        <taxon>Pleodorina</taxon>
    </lineage>
</organism>
<feature type="region of interest" description="Disordered" evidence="1">
    <location>
        <begin position="1"/>
        <end position="62"/>
    </location>
</feature>
<protein>
    <submittedName>
        <fullName evidence="2">Uncharacterized protein</fullName>
    </submittedName>
</protein>
<reference evidence="2 3" key="1">
    <citation type="journal article" date="2023" name="Commun. Biol.">
        <title>Reorganization of the ancestral sex-determining regions during the evolution of trioecy in Pleodorina starrii.</title>
        <authorList>
            <person name="Takahashi K."/>
            <person name="Suzuki S."/>
            <person name="Kawai-Toyooka H."/>
            <person name="Yamamoto K."/>
            <person name="Hamaji T."/>
            <person name="Ootsuki R."/>
            <person name="Yamaguchi H."/>
            <person name="Kawachi M."/>
            <person name="Higashiyama T."/>
            <person name="Nozaki H."/>
        </authorList>
    </citation>
    <scope>NUCLEOTIDE SEQUENCE [LARGE SCALE GENOMIC DNA]</scope>
    <source>
        <strain evidence="2 3">NIES-4479</strain>
    </source>
</reference>
<dbReference type="Proteomes" id="UP001165080">
    <property type="component" value="Unassembled WGS sequence"/>
</dbReference>
<evidence type="ECO:0000313" key="2">
    <source>
        <dbReference type="EMBL" id="GLC52333.1"/>
    </source>
</evidence>
<comment type="caution">
    <text evidence="2">The sequence shown here is derived from an EMBL/GenBank/DDBJ whole genome shotgun (WGS) entry which is preliminary data.</text>
</comment>
<accession>A0A9W6F0N6</accession>
<keyword evidence="3" id="KW-1185">Reference proteome</keyword>
<dbReference type="AlphaFoldDB" id="A0A9W6F0N6"/>
<gene>
    <name evidence="2" type="primary">PLESTB001006</name>
    <name evidence="2" type="ORF">PLESTB_000617500</name>
</gene>
<evidence type="ECO:0000313" key="3">
    <source>
        <dbReference type="Proteomes" id="UP001165080"/>
    </source>
</evidence>
<sequence length="99" mass="10837">MDGGFWFGVEKKEEEEHGRDRTLSEEAAREEEAAEEEGMALRRSRSLEEREPGGGGGRWARGAWDSLDDGAVSLRLWSMGVWETYICVVGGVFGGGGAK</sequence>
<feature type="compositionally biased region" description="Basic and acidic residues" evidence="1">
    <location>
        <begin position="9"/>
        <end position="31"/>
    </location>
</feature>
<proteinExistence type="predicted"/>
<dbReference type="EMBL" id="BRXU01000006">
    <property type="protein sequence ID" value="GLC52333.1"/>
    <property type="molecule type" value="Genomic_DNA"/>
</dbReference>
<name>A0A9W6F0N6_9CHLO</name>
<evidence type="ECO:0000256" key="1">
    <source>
        <dbReference type="SAM" id="MobiDB-lite"/>
    </source>
</evidence>